<name>A0A0B1T9R7_OESDE</name>
<proteinExistence type="predicted"/>
<dbReference type="EMBL" id="KN551290">
    <property type="protein sequence ID" value="KHJ92542.1"/>
    <property type="molecule type" value="Genomic_DNA"/>
</dbReference>
<dbReference type="Proteomes" id="UP000053660">
    <property type="component" value="Unassembled WGS sequence"/>
</dbReference>
<keyword evidence="3" id="KW-1185">Reference proteome</keyword>
<evidence type="ECO:0000313" key="3">
    <source>
        <dbReference type="Proteomes" id="UP000053660"/>
    </source>
</evidence>
<dbReference type="Pfam" id="PF14534">
    <property type="entry name" value="DUF4440"/>
    <property type="match status" value="1"/>
</dbReference>
<evidence type="ECO:0000313" key="2">
    <source>
        <dbReference type="EMBL" id="KHJ92542.1"/>
    </source>
</evidence>
<accession>A0A0B1T9R7</accession>
<reference evidence="2 3" key="1">
    <citation type="submission" date="2014-03" db="EMBL/GenBank/DDBJ databases">
        <title>Draft genome of the hookworm Oesophagostomum dentatum.</title>
        <authorList>
            <person name="Mitreva M."/>
        </authorList>
    </citation>
    <scope>NUCLEOTIDE SEQUENCE [LARGE SCALE GENOMIC DNA]</scope>
    <source>
        <strain evidence="2 3">OD-Hann</strain>
    </source>
</reference>
<dbReference type="OrthoDB" id="5793381at2759"/>
<organism evidence="2 3">
    <name type="scientific">Oesophagostomum dentatum</name>
    <name type="common">Nodular worm</name>
    <dbReference type="NCBI Taxonomy" id="61180"/>
    <lineage>
        <taxon>Eukaryota</taxon>
        <taxon>Metazoa</taxon>
        <taxon>Ecdysozoa</taxon>
        <taxon>Nematoda</taxon>
        <taxon>Chromadorea</taxon>
        <taxon>Rhabditida</taxon>
        <taxon>Rhabditina</taxon>
        <taxon>Rhabditomorpha</taxon>
        <taxon>Strongyloidea</taxon>
        <taxon>Strongylidae</taxon>
        <taxon>Oesophagostomum</taxon>
    </lineage>
</organism>
<protein>
    <recommendedName>
        <fullName evidence="1">DUF4440 domain-containing protein</fullName>
    </recommendedName>
</protein>
<gene>
    <name evidence="2" type="ORF">OESDEN_07570</name>
</gene>
<dbReference type="AlphaFoldDB" id="A0A0B1T9R7"/>
<sequence length="72" mass="8439">MTKTPSLSSSEKRLIMEEKITEEIYQMAGDFIILTGKYEMTTEKMGELKGDFTQFWKKTGDTYKIIYDGYTF</sequence>
<evidence type="ECO:0000259" key="1">
    <source>
        <dbReference type="Pfam" id="PF14534"/>
    </source>
</evidence>
<dbReference type="InterPro" id="IPR027843">
    <property type="entry name" value="DUF4440"/>
</dbReference>
<feature type="domain" description="DUF4440" evidence="1">
    <location>
        <begin position="21"/>
        <end position="65"/>
    </location>
</feature>
<dbReference type="Gene3D" id="3.10.450.50">
    <property type="match status" value="1"/>
</dbReference>